<keyword evidence="4 9" id="KW-0456">Lyase</keyword>
<dbReference type="GO" id="GO:0004852">
    <property type="term" value="F:uroporphyrinogen-III synthase activity"/>
    <property type="evidence" value="ECO:0007669"/>
    <property type="project" value="UniProtKB-UniRule"/>
</dbReference>
<evidence type="ECO:0000313" key="12">
    <source>
        <dbReference type="Proteomes" id="UP001258207"/>
    </source>
</evidence>
<dbReference type="GO" id="GO:0006780">
    <property type="term" value="P:uroporphyrinogen III biosynthetic process"/>
    <property type="evidence" value="ECO:0007669"/>
    <property type="project" value="UniProtKB-UniRule"/>
</dbReference>
<proteinExistence type="inferred from homology"/>
<evidence type="ECO:0000256" key="8">
    <source>
        <dbReference type="ARBA" id="ARBA00048617"/>
    </source>
</evidence>
<evidence type="ECO:0000256" key="9">
    <source>
        <dbReference type="RuleBase" id="RU366031"/>
    </source>
</evidence>
<dbReference type="InterPro" id="IPR003754">
    <property type="entry name" value="4pyrrol_synth_uPrphyn_synth"/>
</dbReference>
<comment type="pathway">
    <text evidence="1 9">Porphyrin-containing compound metabolism; protoporphyrin-IX biosynthesis; coproporphyrinogen-III from 5-aminolevulinate: step 3/4.</text>
</comment>
<dbReference type="PANTHER" id="PTHR38042">
    <property type="entry name" value="UROPORPHYRINOGEN-III SYNTHASE, CHLOROPLASTIC"/>
    <property type="match status" value="1"/>
</dbReference>
<evidence type="ECO:0000259" key="10">
    <source>
        <dbReference type="Pfam" id="PF02602"/>
    </source>
</evidence>
<evidence type="ECO:0000256" key="1">
    <source>
        <dbReference type="ARBA" id="ARBA00004772"/>
    </source>
</evidence>
<reference evidence="11" key="1">
    <citation type="submission" date="2023-09" db="EMBL/GenBank/DDBJ databases">
        <title>First report of Pseudomonas coleopterorum DJ13 causing leaf spot on Rhododendron pulchrum Sweet in China.</title>
        <authorList>
            <person name="Zhang Y."/>
        </authorList>
    </citation>
    <scope>NUCLEOTIDE SEQUENCE</scope>
    <source>
        <strain evidence="11">DJ13</strain>
    </source>
</reference>
<dbReference type="PANTHER" id="PTHR38042:SF1">
    <property type="entry name" value="UROPORPHYRINOGEN-III SYNTHASE, CHLOROPLASTIC"/>
    <property type="match status" value="1"/>
</dbReference>
<keyword evidence="5 9" id="KW-0627">Porphyrin biosynthesis</keyword>
<comment type="similarity">
    <text evidence="2 9">Belongs to the uroporphyrinogen-III synthase family.</text>
</comment>
<evidence type="ECO:0000256" key="5">
    <source>
        <dbReference type="ARBA" id="ARBA00023244"/>
    </source>
</evidence>
<organism evidence="11 12">
    <name type="scientific">Pseudomonas coleopterorum</name>
    <dbReference type="NCBI Taxonomy" id="1605838"/>
    <lineage>
        <taxon>Bacteria</taxon>
        <taxon>Pseudomonadati</taxon>
        <taxon>Pseudomonadota</taxon>
        <taxon>Gammaproteobacteria</taxon>
        <taxon>Pseudomonadales</taxon>
        <taxon>Pseudomonadaceae</taxon>
        <taxon>Pseudomonas</taxon>
    </lineage>
</organism>
<evidence type="ECO:0000313" key="11">
    <source>
        <dbReference type="EMBL" id="WNC10099.1"/>
    </source>
</evidence>
<dbReference type="AlphaFoldDB" id="A0AAJ6LZL5"/>
<comment type="function">
    <text evidence="6 9">Catalyzes cyclization of the linear tetrapyrrole, hydroxymethylbilane, to the macrocyclic uroporphyrinogen III.</text>
</comment>
<dbReference type="CDD" id="cd06578">
    <property type="entry name" value="HemD"/>
    <property type="match status" value="1"/>
</dbReference>
<gene>
    <name evidence="11" type="ORF">RI108_01320</name>
</gene>
<dbReference type="Pfam" id="PF02602">
    <property type="entry name" value="HEM4"/>
    <property type="match status" value="1"/>
</dbReference>
<dbReference type="EC" id="4.2.1.75" evidence="3 9"/>
<accession>A0AAJ6LZL5</accession>
<dbReference type="InterPro" id="IPR039793">
    <property type="entry name" value="UROS/Hem4"/>
</dbReference>
<evidence type="ECO:0000256" key="6">
    <source>
        <dbReference type="ARBA" id="ARBA00037589"/>
    </source>
</evidence>
<feature type="domain" description="Tetrapyrrole biosynthesis uroporphyrinogen III synthase" evidence="10">
    <location>
        <begin position="20"/>
        <end position="235"/>
    </location>
</feature>
<dbReference type="Gene3D" id="3.40.50.10090">
    <property type="match status" value="2"/>
</dbReference>
<sequence length="252" mass="26938">MSPWRVLLTRPTDECAQQTQALHEEGVFAASLPLLAIEPLPSSDSQRQILADLDQYDAVIVVSKPAARLALERAPTSLGQTVWFSVGAGTAAILEERGLHVTYPETGDDSEALLNLAQLRTALGGPQPRVLIIRGEGGREALAEHLRDQGAAVEYLQLYRRSIPVYPPGTLATRIASERLNAVVVSSGQGFQHLHQLAGEQWPAIRALPLFVPSPRVAALARDAGALNVVDCRGASTSALLAALHTQTAPRS</sequence>
<comment type="catalytic activity">
    <reaction evidence="8 9">
        <text>hydroxymethylbilane = uroporphyrinogen III + H2O</text>
        <dbReference type="Rhea" id="RHEA:18965"/>
        <dbReference type="ChEBI" id="CHEBI:15377"/>
        <dbReference type="ChEBI" id="CHEBI:57308"/>
        <dbReference type="ChEBI" id="CHEBI:57845"/>
        <dbReference type="EC" id="4.2.1.75"/>
    </reaction>
</comment>
<dbReference type="Proteomes" id="UP001258207">
    <property type="component" value="Chromosome"/>
</dbReference>
<protein>
    <recommendedName>
        <fullName evidence="7 9">Uroporphyrinogen-III synthase</fullName>
        <ecNumber evidence="3 9">4.2.1.75</ecNumber>
    </recommendedName>
</protein>
<dbReference type="EMBL" id="CP134081">
    <property type="protein sequence ID" value="WNC10099.1"/>
    <property type="molecule type" value="Genomic_DNA"/>
</dbReference>
<evidence type="ECO:0000256" key="2">
    <source>
        <dbReference type="ARBA" id="ARBA00008133"/>
    </source>
</evidence>
<dbReference type="InterPro" id="IPR036108">
    <property type="entry name" value="4pyrrol_syn_uPrphyn_synt_sf"/>
</dbReference>
<evidence type="ECO:0000256" key="4">
    <source>
        <dbReference type="ARBA" id="ARBA00023239"/>
    </source>
</evidence>
<name>A0AAJ6LZL5_9PSED</name>
<dbReference type="SUPFAM" id="SSF69618">
    <property type="entry name" value="HemD-like"/>
    <property type="match status" value="1"/>
</dbReference>
<evidence type="ECO:0000256" key="3">
    <source>
        <dbReference type="ARBA" id="ARBA00013109"/>
    </source>
</evidence>
<dbReference type="RefSeq" id="WP_310792150.1">
    <property type="nucleotide sequence ID" value="NZ_CP134081.1"/>
</dbReference>
<evidence type="ECO:0000256" key="7">
    <source>
        <dbReference type="ARBA" id="ARBA00040167"/>
    </source>
</evidence>
<dbReference type="GO" id="GO:0006782">
    <property type="term" value="P:protoporphyrinogen IX biosynthetic process"/>
    <property type="evidence" value="ECO:0007669"/>
    <property type="project" value="UniProtKB-UniRule"/>
</dbReference>